<dbReference type="Proteomes" id="UP000076486">
    <property type="component" value="Unassembled WGS sequence"/>
</dbReference>
<name>A0A167KBV7_9GAMM</name>
<proteinExistence type="predicted"/>
<evidence type="ECO:0000313" key="1">
    <source>
        <dbReference type="EMBL" id="KZN62434.1"/>
    </source>
</evidence>
<comment type="caution">
    <text evidence="1">The sequence shown here is derived from an EMBL/GenBank/DDBJ whole genome shotgun (WGS) entry which is preliminary data.</text>
</comment>
<accession>A0A167KBV7</accession>
<evidence type="ECO:0000313" key="2">
    <source>
        <dbReference type="Proteomes" id="UP000076486"/>
    </source>
</evidence>
<reference evidence="1 2" key="1">
    <citation type="submission" date="2013-07" db="EMBL/GenBank/DDBJ databases">
        <title>Comparative Genomic and Metabolomic Analysis of Twelve Strains of Pseudoalteromonas luteoviolacea.</title>
        <authorList>
            <person name="Vynne N.G."/>
            <person name="Mansson M."/>
            <person name="Gram L."/>
        </authorList>
    </citation>
    <scope>NUCLEOTIDE SEQUENCE [LARGE SCALE GENOMIC DNA]</scope>
    <source>
        <strain evidence="1 2">CPMOR-1</strain>
    </source>
</reference>
<dbReference type="PATRIC" id="fig|1365248.3.peg.2959"/>
<dbReference type="AlphaFoldDB" id="A0A167KBV7"/>
<gene>
    <name evidence="1" type="ORF">N473_19465</name>
</gene>
<organism evidence="1 2">
    <name type="scientific">Pseudoalteromonas luteoviolacea CPMOR-1</name>
    <dbReference type="NCBI Taxonomy" id="1365248"/>
    <lineage>
        <taxon>Bacteria</taxon>
        <taxon>Pseudomonadati</taxon>
        <taxon>Pseudomonadota</taxon>
        <taxon>Gammaproteobacteria</taxon>
        <taxon>Alteromonadales</taxon>
        <taxon>Pseudoalteromonadaceae</taxon>
        <taxon>Pseudoalteromonas</taxon>
    </lineage>
</organism>
<dbReference type="EMBL" id="AUYC01000032">
    <property type="protein sequence ID" value="KZN62434.1"/>
    <property type="molecule type" value="Genomic_DNA"/>
</dbReference>
<sequence length="51" mass="5612">MIPIKAGVISTYNVKAEFTALCQSNTFQRESVGTALSDFITAKLVYDLVQK</sequence>
<protein>
    <submittedName>
        <fullName evidence="1">Uncharacterized protein</fullName>
    </submittedName>
</protein>